<proteinExistence type="predicted"/>
<dbReference type="InParanoid" id="E6W0T5"/>
<reference evidence="3 4" key="1">
    <citation type="submission" date="2010-12" db="EMBL/GenBank/DDBJ databases">
        <title>Complete sequence of Desulfurispirillum indicum S5.</title>
        <authorList>
            <consortium name="US DOE Joint Genome Institute"/>
            <person name="Lucas S."/>
            <person name="Copeland A."/>
            <person name="Lapidus A."/>
            <person name="Cheng J.-F."/>
            <person name="Goodwin L."/>
            <person name="Pitluck S."/>
            <person name="Chertkov O."/>
            <person name="Held B."/>
            <person name="Detter J.C."/>
            <person name="Han C."/>
            <person name="Tapia R."/>
            <person name="Land M."/>
            <person name="Hauser L."/>
            <person name="Kyrpides N."/>
            <person name="Ivanova N."/>
            <person name="Mikhailova N."/>
            <person name="Haggblom M."/>
            <person name="Rauschenbach I."/>
            <person name="Bini E."/>
            <person name="Woyke T."/>
        </authorList>
    </citation>
    <scope>NUCLEOTIDE SEQUENCE [LARGE SCALE GENOMIC DNA]</scope>
    <source>
        <strain evidence="4">ATCC BAA-1389 / DSM 22839 / S5</strain>
    </source>
</reference>
<dbReference type="AlphaFoldDB" id="E6W0T5"/>
<dbReference type="PANTHER" id="PTHR35149">
    <property type="entry name" value="SLL5132 PROTEIN"/>
    <property type="match status" value="1"/>
</dbReference>
<dbReference type="PANTHER" id="PTHR35149:SF1">
    <property type="entry name" value="DUF5655 DOMAIN-CONTAINING PROTEIN"/>
    <property type="match status" value="1"/>
</dbReference>
<organism evidence="3 4">
    <name type="scientific">Desulfurispirillum indicum (strain ATCC BAA-1389 / DSM 22839 / S5)</name>
    <dbReference type="NCBI Taxonomy" id="653733"/>
    <lineage>
        <taxon>Bacteria</taxon>
        <taxon>Pseudomonadati</taxon>
        <taxon>Chrysiogenota</taxon>
        <taxon>Chrysiogenia</taxon>
        <taxon>Chrysiogenales</taxon>
        <taxon>Chrysiogenaceae</taxon>
        <taxon>Desulfurispirillum</taxon>
    </lineage>
</organism>
<feature type="domain" description="GmrSD restriction endonucleases C-terminal" evidence="2">
    <location>
        <begin position="543"/>
        <end position="654"/>
    </location>
</feature>
<sequence length="672" mass="78119">MNNHIDQLSVQHLLEGDVLYRIPMYQRNYAWDEGEITQLIQDVIDYSNREQHYYIGTLVVFERPTANGATVYETIDGQQRLTTLSLLVSFLKNEGKPDVSWYSRLALDFECREHSQRTFSAIFANHTDTLPSDDINSAILNGYRIIQKVLPQKLAEHNVSEAAFSGYLFEKVQIMRVTVPHDTDLNHYFEIMNNRGEQLEKHEVLKSRLLEVLNRIPDETERTKSKDCFHRVWEACANMEKYVQAGFAPEQRHELFGRQDWGQFLPQDFDDVQEAVAKGSRVGGGDVVAMTLTDILSHVGQADGESSGGDDEVSERFNSVINFPNFLLHVLRVSTGRDIPLDDKRLIAIFEEELLKKDDPDEVKEFGFALLKCKFLYDHYILKREFIRGTDGWSLKRYKWSDGGQKRRSEKGYYVNTFGEENGQDDINRRILMLLAAFHVSTPTLVYKHWLNAALSYLFRKGKKNQSLYRGEELAAGHYLGYLKRAARAFVFDRFLGGHSDSGYYQIIYDRYGKCKSQPDVLSEANLSSRLSFGEIENNLVFNYLDYLLWLKHKDSDPVIKAYEFTFRSSVEHYYPQNPLPGHDTLPADTLNSFGNLCLISHSKNSRLSNFMPQAKKEYYRNNTIDSIKQYLMMNEDPWDEVAINQHYQAMREVFRDDLDVEVKRRLRKRSQ</sequence>
<dbReference type="HOGENOM" id="CLU_023391_0_0_0"/>
<gene>
    <name evidence="3" type="ordered locus">Selin_1701</name>
</gene>
<keyword evidence="4" id="KW-1185">Reference proteome</keyword>
<dbReference type="InterPro" id="IPR004919">
    <property type="entry name" value="GmrSD_N"/>
</dbReference>
<evidence type="ECO:0000259" key="1">
    <source>
        <dbReference type="Pfam" id="PF03235"/>
    </source>
</evidence>
<dbReference type="Proteomes" id="UP000002572">
    <property type="component" value="Chromosome"/>
</dbReference>
<feature type="domain" description="GmrSD restriction endonucleases N-terminal" evidence="1">
    <location>
        <begin position="13"/>
        <end position="209"/>
    </location>
</feature>
<name>E6W0T5_DESIS</name>
<dbReference type="Pfam" id="PF07510">
    <property type="entry name" value="GmrSD_C"/>
    <property type="match status" value="1"/>
</dbReference>
<evidence type="ECO:0000259" key="2">
    <source>
        <dbReference type="Pfam" id="PF07510"/>
    </source>
</evidence>
<evidence type="ECO:0000313" key="4">
    <source>
        <dbReference type="Proteomes" id="UP000002572"/>
    </source>
</evidence>
<evidence type="ECO:0000313" key="3">
    <source>
        <dbReference type="EMBL" id="ADU66430.1"/>
    </source>
</evidence>
<dbReference type="eggNOG" id="COG1479">
    <property type="taxonomic scope" value="Bacteria"/>
</dbReference>
<dbReference type="Pfam" id="PF03235">
    <property type="entry name" value="GmrSD_N"/>
    <property type="match status" value="1"/>
</dbReference>
<dbReference type="KEGG" id="din:Selin_1701"/>
<evidence type="ECO:0008006" key="5">
    <source>
        <dbReference type="Google" id="ProtNLM"/>
    </source>
</evidence>
<dbReference type="STRING" id="653733.Selin_1701"/>
<dbReference type="InterPro" id="IPR011089">
    <property type="entry name" value="GmrSD_C"/>
</dbReference>
<dbReference type="RefSeq" id="WP_013506310.1">
    <property type="nucleotide sequence ID" value="NC_014836.1"/>
</dbReference>
<dbReference type="EMBL" id="CP002432">
    <property type="protein sequence ID" value="ADU66430.1"/>
    <property type="molecule type" value="Genomic_DNA"/>
</dbReference>
<protein>
    <recommendedName>
        <fullName evidence="5">DUF262 domain-containing protein</fullName>
    </recommendedName>
</protein>
<accession>E6W0T5</accession>
<dbReference type="OrthoDB" id="9798761at2"/>